<evidence type="ECO:0000256" key="2">
    <source>
        <dbReference type="ARBA" id="ARBA00023203"/>
    </source>
</evidence>
<accession>A0AAV9XY56</accession>
<dbReference type="PANTHER" id="PTHR10653:SF0">
    <property type="entry name" value="F-ACTIN-CAPPING PROTEIN SUBUNIT ALPHA"/>
    <property type="match status" value="1"/>
</dbReference>
<keyword evidence="5" id="KW-1185">Reference proteome</keyword>
<reference evidence="4 5" key="1">
    <citation type="submission" date="2023-10" db="EMBL/GenBank/DDBJ databases">
        <title>Comparative genomics analysis reveals potential genetic determinants of host preference in Cryptosporidium xiaoi.</title>
        <authorList>
            <person name="Xiao L."/>
            <person name="Li J."/>
        </authorList>
    </citation>
    <scope>NUCLEOTIDE SEQUENCE [LARGE SCALE GENOMIC DNA]</scope>
    <source>
        <strain evidence="4 5">52996</strain>
    </source>
</reference>
<evidence type="ECO:0000313" key="5">
    <source>
        <dbReference type="Proteomes" id="UP001311799"/>
    </source>
</evidence>
<dbReference type="InterPro" id="IPR002189">
    <property type="entry name" value="CapZ_alpha"/>
</dbReference>
<dbReference type="PANTHER" id="PTHR10653">
    <property type="entry name" value="F-ACTIN-CAPPING PROTEIN SUBUNIT ALPHA"/>
    <property type="match status" value="1"/>
</dbReference>
<dbReference type="GO" id="GO:0030863">
    <property type="term" value="C:cortical cytoskeleton"/>
    <property type="evidence" value="ECO:0007669"/>
    <property type="project" value="TreeGrafter"/>
</dbReference>
<dbReference type="Proteomes" id="UP001311799">
    <property type="component" value="Unassembled WGS sequence"/>
</dbReference>
<evidence type="ECO:0000256" key="1">
    <source>
        <dbReference type="ARBA" id="ARBA00022467"/>
    </source>
</evidence>
<organism evidence="4 5">
    <name type="scientific">Cryptosporidium xiaoi</name>
    <dbReference type="NCBI Taxonomy" id="659607"/>
    <lineage>
        <taxon>Eukaryota</taxon>
        <taxon>Sar</taxon>
        <taxon>Alveolata</taxon>
        <taxon>Apicomplexa</taxon>
        <taxon>Conoidasida</taxon>
        <taxon>Coccidia</taxon>
        <taxon>Eucoccidiorida</taxon>
        <taxon>Eimeriorina</taxon>
        <taxon>Cryptosporidiidae</taxon>
        <taxon>Cryptosporidium</taxon>
    </lineage>
</organism>
<dbReference type="SUPFAM" id="SSF90096">
    <property type="entry name" value="Subunits of heterodimeric actin filament capping protein Capz"/>
    <property type="match status" value="1"/>
</dbReference>
<dbReference type="GO" id="GO:0051016">
    <property type="term" value="P:barbed-end actin filament capping"/>
    <property type="evidence" value="ECO:0007669"/>
    <property type="project" value="UniProtKB-UniRule"/>
</dbReference>
<evidence type="ECO:0000256" key="3">
    <source>
        <dbReference type="RuleBase" id="RU365077"/>
    </source>
</evidence>
<evidence type="ECO:0000313" key="4">
    <source>
        <dbReference type="EMBL" id="KAK6589135.1"/>
    </source>
</evidence>
<keyword evidence="2 3" id="KW-0009">Actin-binding</keyword>
<dbReference type="InterPro" id="IPR042276">
    <property type="entry name" value="CapZ_alpha/beta_2"/>
</dbReference>
<dbReference type="AlphaFoldDB" id="A0AAV9XY56"/>
<dbReference type="GO" id="GO:0030036">
    <property type="term" value="P:actin cytoskeleton organization"/>
    <property type="evidence" value="ECO:0007669"/>
    <property type="project" value="TreeGrafter"/>
</dbReference>
<dbReference type="EMBL" id="JAWDEY010000014">
    <property type="protein sequence ID" value="KAK6589135.1"/>
    <property type="molecule type" value="Genomic_DNA"/>
</dbReference>
<comment type="subunit">
    <text evidence="3">Heterodimer of an alpha and a beta subunit.</text>
</comment>
<sequence>MENLDHSLGKICNYSAPGTVFGTLDICSNFFGNSEKEQGLIEEIAVNHLEKFSMLVPIKNLDQNMDLTFWSVVSKYGRVNDENCSETQEEKLFKYMDPFLGINFVLKASILEIVDIEKFSEFKHSKLSLFRKELENRFLDKHLLYFKNNEIFSNESQGHDNFECLDLTDFNTPIRRTIIYDSELLPKISMNNNETLLVIRSSASLKLPSKKTGVWNSEWRFEFTDEKKSEELIWKGKVHLHCYSSEDGNSHLVHAKDDIRINIVSKNHSQDQLINSPLLFSKESSESISSCERRIQQELNEQLIEFKDDRIKKLRRLMPINPVKFNWEEFCTSIQEPLNETIIKSINLGS</sequence>
<dbReference type="Gene3D" id="3.90.1150.210">
    <property type="entry name" value="F-actin capping protein, beta subunit"/>
    <property type="match status" value="1"/>
</dbReference>
<dbReference type="GO" id="GO:0051015">
    <property type="term" value="F:actin filament binding"/>
    <property type="evidence" value="ECO:0007669"/>
    <property type="project" value="TreeGrafter"/>
</dbReference>
<dbReference type="Pfam" id="PF01267">
    <property type="entry name" value="F-actin_cap_A"/>
    <property type="match status" value="1"/>
</dbReference>
<dbReference type="GO" id="GO:0008290">
    <property type="term" value="C:F-actin capping protein complex"/>
    <property type="evidence" value="ECO:0007669"/>
    <property type="project" value="UniProtKB-UniRule"/>
</dbReference>
<keyword evidence="1 3" id="KW-0117">Actin capping</keyword>
<comment type="similarity">
    <text evidence="3">Belongs to the F-actin-capping protein alpha subunit family.</text>
</comment>
<protein>
    <recommendedName>
        <fullName evidence="3">F-actin-capping protein subunit alpha</fullName>
    </recommendedName>
</protein>
<comment type="function">
    <text evidence="3">F-actin-capping proteins bind in a Ca(2+)-independent manner to the fast growing ends of actin filaments (barbed end) thereby blocking the exchange of subunits at these ends. Unlike other capping proteins (such as gelsolin and severin), these proteins do not sever actin filaments.</text>
</comment>
<gene>
    <name evidence="4" type="ORF">RS030_223508</name>
</gene>
<dbReference type="InterPro" id="IPR037282">
    <property type="entry name" value="CapZ_alpha/beta"/>
</dbReference>
<comment type="caution">
    <text evidence="4">The sequence shown here is derived from an EMBL/GenBank/DDBJ whole genome shotgun (WGS) entry which is preliminary data.</text>
</comment>
<name>A0AAV9XY56_9CRYT</name>
<proteinExistence type="inferred from homology"/>